<sequence>MTAFPRESSSILSMGNCTPNLFIPGTPKGATTSLANWLSQHSEIHVSDVKEPWFFNDDRSTGHFVGREQKYRELFPVQEGVKYYCDATPDYLYSPSAMEQISNFSPSARFLVTFRSYAEAFFSLHQQERFMNLEPIESAEEALQACNERRREAKRSRRPELKSLFYDERLRVGAQLYRALECIPRERFLLIDFSLIRDKPNDVWRAIEDFLGVGSETVSFNVQNTRKFVATGNAARILRQAKKLKNVLGIRGKSRLADALRERMSPPDQAPPSISDEFRAAVNSRFRPDRQLVQQFAIAGPAIMADDFYSDADQEMMAGS</sequence>
<dbReference type="PANTHER" id="PTHR10605:SF56">
    <property type="entry name" value="BIFUNCTIONAL HEPARAN SULFATE N-DEACETYLASE_N-SULFOTRANSFERASE"/>
    <property type="match status" value="1"/>
</dbReference>
<dbReference type="InterPro" id="IPR027417">
    <property type="entry name" value="P-loop_NTPase"/>
</dbReference>
<keyword evidence="1" id="KW-0808">Transferase</keyword>
<reference evidence="2 3" key="1">
    <citation type="submission" date="2019-12" db="EMBL/GenBank/DDBJ databases">
        <title>Genomic-based taxomic classification of the family Erythrobacteraceae.</title>
        <authorList>
            <person name="Xu L."/>
        </authorList>
    </citation>
    <scope>NUCLEOTIDE SEQUENCE [LARGE SCALE GENOMIC DNA]</scope>
    <source>
        <strain evidence="2 3">DSM 17792</strain>
    </source>
</reference>
<keyword evidence="3" id="KW-1185">Reference proteome</keyword>
<evidence type="ECO:0000313" key="2">
    <source>
        <dbReference type="EMBL" id="MXO48588.1"/>
    </source>
</evidence>
<dbReference type="SUPFAM" id="SSF52540">
    <property type="entry name" value="P-loop containing nucleoside triphosphate hydrolases"/>
    <property type="match status" value="1"/>
</dbReference>
<name>A0A844XUD2_9SPHN</name>
<dbReference type="GO" id="GO:0008146">
    <property type="term" value="F:sulfotransferase activity"/>
    <property type="evidence" value="ECO:0007669"/>
    <property type="project" value="InterPro"/>
</dbReference>
<organism evidence="2 3">
    <name type="scientific">Qipengyuania vulgaris</name>
    <dbReference type="NCBI Taxonomy" id="291985"/>
    <lineage>
        <taxon>Bacteria</taxon>
        <taxon>Pseudomonadati</taxon>
        <taxon>Pseudomonadota</taxon>
        <taxon>Alphaproteobacteria</taxon>
        <taxon>Sphingomonadales</taxon>
        <taxon>Erythrobacteraceae</taxon>
        <taxon>Qipengyuania</taxon>
    </lineage>
</organism>
<comment type="caution">
    <text evidence="2">The sequence shown here is derived from an EMBL/GenBank/DDBJ whole genome shotgun (WGS) entry which is preliminary data.</text>
</comment>
<accession>A0A844XUD2</accession>
<gene>
    <name evidence="2" type="ORF">GRI69_09990</name>
</gene>
<dbReference type="EMBL" id="WTYC01000004">
    <property type="protein sequence ID" value="MXO48588.1"/>
    <property type="molecule type" value="Genomic_DNA"/>
</dbReference>
<dbReference type="InterPro" id="IPR037359">
    <property type="entry name" value="NST/OST"/>
</dbReference>
<dbReference type="AlphaFoldDB" id="A0A844XUD2"/>
<evidence type="ECO:0000313" key="3">
    <source>
        <dbReference type="Proteomes" id="UP000448199"/>
    </source>
</evidence>
<dbReference type="OrthoDB" id="7403198at2"/>
<evidence type="ECO:0000256" key="1">
    <source>
        <dbReference type="ARBA" id="ARBA00022679"/>
    </source>
</evidence>
<dbReference type="RefSeq" id="WP_160728131.1">
    <property type="nucleotide sequence ID" value="NZ_WTYC01000004.1"/>
</dbReference>
<dbReference type="PANTHER" id="PTHR10605">
    <property type="entry name" value="HEPARAN SULFATE SULFOTRANSFERASE"/>
    <property type="match status" value="1"/>
</dbReference>
<evidence type="ECO:0008006" key="4">
    <source>
        <dbReference type="Google" id="ProtNLM"/>
    </source>
</evidence>
<protein>
    <recommendedName>
        <fullName evidence="4">Sulfotransferase domain-containing protein</fullName>
    </recommendedName>
</protein>
<proteinExistence type="predicted"/>
<dbReference type="Gene3D" id="3.40.50.300">
    <property type="entry name" value="P-loop containing nucleotide triphosphate hydrolases"/>
    <property type="match status" value="1"/>
</dbReference>
<dbReference type="Proteomes" id="UP000448199">
    <property type="component" value="Unassembled WGS sequence"/>
</dbReference>